<evidence type="ECO:0000256" key="1">
    <source>
        <dbReference type="ARBA" id="ARBA00023115"/>
    </source>
</evidence>
<accession>A0A9D2RJN6</accession>
<comment type="caution">
    <text evidence="2">The sequence shown here is derived from an EMBL/GenBank/DDBJ whole genome shotgun (WGS) entry which is preliminary data.</text>
</comment>
<dbReference type="PANTHER" id="PTHR43317:SF1">
    <property type="entry name" value="THERMOSPERMINE SYNTHASE ACAULIS5"/>
    <property type="match status" value="1"/>
</dbReference>
<evidence type="ECO:0000313" key="3">
    <source>
        <dbReference type="Proteomes" id="UP000823889"/>
    </source>
</evidence>
<gene>
    <name evidence="2" type="ORF">H9906_07615</name>
</gene>
<dbReference type="Proteomes" id="UP000823889">
    <property type="component" value="Unassembled WGS sequence"/>
</dbReference>
<dbReference type="EMBL" id="DWUQ01000156">
    <property type="protein sequence ID" value="HJD44877.1"/>
    <property type="molecule type" value="Genomic_DNA"/>
</dbReference>
<evidence type="ECO:0000313" key="2">
    <source>
        <dbReference type="EMBL" id="HJD44877.1"/>
    </source>
</evidence>
<dbReference type="SUPFAM" id="SSF53335">
    <property type="entry name" value="S-adenosyl-L-methionine-dependent methyltransferases"/>
    <property type="match status" value="1"/>
</dbReference>
<dbReference type="GO" id="GO:0006596">
    <property type="term" value="P:polyamine biosynthetic process"/>
    <property type="evidence" value="ECO:0007669"/>
    <property type="project" value="UniProtKB-KW"/>
</dbReference>
<dbReference type="InterPro" id="IPR029063">
    <property type="entry name" value="SAM-dependent_MTases_sf"/>
</dbReference>
<reference evidence="2" key="2">
    <citation type="submission" date="2021-04" db="EMBL/GenBank/DDBJ databases">
        <authorList>
            <person name="Gilroy R."/>
        </authorList>
    </citation>
    <scope>NUCLEOTIDE SEQUENCE</scope>
    <source>
        <strain evidence="2">9264</strain>
    </source>
</reference>
<keyword evidence="1" id="KW-0620">Polyamine biosynthesis</keyword>
<proteinExistence type="predicted"/>
<name>A0A9D2RJN6_9BURK</name>
<sequence>MTGRVTISEVDGIRYLHLGTEWIQGAMRIADPLHLELEYIQQMMVWWLFEDEPKHIVQLGLGAGSLTRFAYHYFPDAQVTAVELNPDVVRAGHALFALPQPDARLALRIECAARWAAAQPAHSVDSLQLDLYHANSYAPALQSPEFYQDCARVLTDQGMLTVNLLGTPAVHRINLERLEAVFPAVVWLPESHDGNVVALAFKDPPSIDFSELELRAQQIQLVSGLPAQSWVQGLLRWMEHYT</sequence>
<organism evidence="2 3">
    <name type="scientific">Candidatus Paenalcaligenes intestinipullorum</name>
    <dbReference type="NCBI Taxonomy" id="2838718"/>
    <lineage>
        <taxon>Bacteria</taxon>
        <taxon>Pseudomonadati</taxon>
        <taxon>Pseudomonadota</taxon>
        <taxon>Betaproteobacteria</taxon>
        <taxon>Burkholderiales</taxon>
        <taxon>Alcaligenaceae</taxon>
        <taxon>Paenalcaligenes</taxon>
    </lineage>
</organism>
<reference evidence="2" key="1">
    <citation type="journal article" date="2021" name="PeerJ">
        <title>Extensive microbial diversity within the chicken gut microbiome revealed by metagenomics and culture.</title>
        <authorList>
            <person name="Gilroy R."/>
            <person name="Ravi A."/>
            <person name="Getino M."/>
            <person name="Pursley I."/>
            <person name="Horton D.L."/>
            <person name="Alikhan N.F."/>
            <person name="Baker D."/>
            <person name="Gharbi K."/>
            <person name="Hall N."/>
            <person name="Watson M."/>
            <person name="Adriaenssens E.M."/>
            <person name="Foster-Nyarko E."/>
            <person name="Jarju S."/>
            <person name="Secka A."/>
            <person name="Antonio M."/>
            <person name="Oren A."/>
            <person name="Chaudhuri R.R."/>
            <person name="La Ragione R."/>
            <person name="Hildebrand F."/>
            <person name="Pallen M.J."/>
        </authorList>
    </citation>
    <scope>NUCLEOTIDE SEQUENCE</scope>
    <source>
        <strain evidence="2">9264</strain>
    </source>
</reference>
<protein>
    <submittedName>
        <fullName evidence="2">Spermidine synthase</fullName>
    </submittedName>
</protein>
<dbReference type="Gene3D" id="3.40.50.150">
    <property type="entry name" value="Vaccinia Virus protein VP39"/>
    <property type="match status" value="1"/>
</dbReference>
<dbReference type="AlphaFoldDB" id="A0A9D2RJN6"/>
<dbReference type="PANTHER" id="PTHR43317">
    <property type="entry name" value="THERMOSPERMINE SYNTHASE ACAULIS5"/>
    <property type="match status" value="1"/>
</dbReference>